<dbReference type="HOGENOM" id="CLU_562783_0_0_1"/>
<dbReference type="RefSeq" id="XP_003028084.1">
    <property type="nucleotide sequence ID" value="XM_003028038.1"/>
</dbReference>
<evidence type="ECO:0000313" key="2">
    <source>
        <dbReference type="EMBL" id="EFI93181.1"/>
    </source>
</evidence>
<name>D8QFS9_SCHCM</name>
<dbReference type="EMBL" id="GL377311">
    <property type="protein sequence ID" value="EFI93181.1"/>
    <property type="molecule type" value="Genomic_DNA"/>
</dbReference>
<sequence length="485" mass="53771">MEAPPLSLPEGSQRTPTDSRQSVINPRRIPMDSDGVYTHRDGYRSEAAHKLCASACAPDSASVHRRFASTTMERRTGLEIMADVLEKLDQVGKVVRLASDIVARAEGDAANAHVSSPSHPGGSQAVPHARSDASHARSSPLRTGGSTSPAASTVFYSDNSSHASAHSNTLNRHSHPDVARHPIPTVARISHADTPHPPPNITRIFNFLIAWMKRSPDTVVPHVCRSAPLVSSPAVLVALVAYVAWNPRQRNAPAYYDAQTSAHAHDTPAPQRREAREASQLAFECLAHYLVQCGEGRRDERPEDAPMNRQGDTTHTHYERRYPSQPPSGDLRPRSSPDCPLSGDSRDRQNERRNIWLAYLADLEDHNARAFVYDCTMIVHRIDSESERNVTDREQGYNTTECPGQGHRSIANQGHYQTVSHGHYVTVNRGQNSMEDQDAFLLRRCLMDDALYVARRLQQRGVALSELHCGSELLKALSRVRSRYP</sequence>
<evidence type="ECO:0000256" key="1">
    <source>
        <dbReference type="SAM" id="MobiDB-lite"/>
    </source>
</evidence>
<feature type="region of interest" description="Disordered" evidence="1">
    <location>
        <begin position="297"/>
        <end position="347"/>
    </location>
</feature>
<feature type="region of interest" description="Disordered" evidence="1">
    <location>
        <begin position="109"/>
        <end position="179"/>
    </location>
</feature>
<dbReference type="Proteomes" id="UP000007431">
    <property type="component" value="Unassembled WGS sequence"/>
</dbReference>
<reference evidence="2 3" key="1">
    <citation type="journal article" date="2010" name="Nat. Biotechnol.">
        <title>Genome sequence of the model mushroom Schizophyllum commune.</title>
        <authorList>
            <person name="Ohm R.A."/>
            <person name="de Jong J.F."/>
            <person name="Lugones L.G."/>
            <person name="Aerts A."/>
            <person name="Kothe E."/>
            <person name="Stajich J.E."/>
            <person name="de Vries R.P."/>
            <person name="Record E."/>
            <person name="Levasseur A."/>
            <person name="Baker S.E."/>
            <person name="Bartholomew K.A."/>
            <person name="Coutinho P.M."/>
            <person name="Erdmann S."/>
            <person name="Fowler T.J."/>
            <person name="Gathman A.C."/>
            <person name="Lombard V."/>
            <person name="Henrissat B."/>
            <person name="Knabe N."/>
            <person name="Kuees U."/>
            <person name="Lilly W.W."/>
            <person name="Lindquist E."/>
            <person name="Lucas S."/>
            <person name="Magnuson J.K."/>
            <person name="Piumi F."/>
            <person name="Raudaskoski M."/>
            <person name="Salamov A."/>
            <person name="Schmutz J."/>
            <person name="Schwarze F.W.M.R."/>
            <person name="vanKuyk P.A."/>
            <person name="Horton J.S."/>
            <person name="Grigoriev I.V."/>
            <person name="Woesten H.A.B."/>
        </authorList>
    </citation>
    <scope>NUCLEOTIDE SEQUENCE [LARGE SCALE GENOMIC DNA]</scope>
    <source>
        <strain evidence="3">H4-8 / FGSC 9210</strain>
    </source>
</reference>
<dbReference type="InParanoid" id="D8QFS9"/>
<feature type="compositionally biased region" description="Basic and acidic residues" evidence="1">
    <location>
        <begin position="297"/>
        <end position="322"/>
    </location>
</feature>
<feature type="compositionally biased region" description="Low complexity" evidence="1">
    <location>
        <begin position="159"/>
        <end position="168"/>
    </location>
</feature>
<dbReference type="VEuPathDB" id="FungiDB:SCHCODRAFT_02671733"/>
<feature type="region of interest" description="Disordered" evidence="1">
    <location>
        <begin position="1"/>
        <end position="24"/>
    </location>
</feature>
<dbReference type="GeneID" id="9591855"/>
<organism evidence="3">
    <name type="scientific">Schizophyllum commune (strain H4-8 / FGSC 9210)</name>
    <name type="common">Split gill fungus</name>
    <dbReference type="NCBI Taxonomy" id="578458"/>
    <lineage>
        <taxon>Eukaryota</taxon>
        <taxon>Fungi</taxon>
        <taxon>Dikarya</taxon>
        <taxon>Basidiomycota</taxon>
        <taxon>Agaricomycotina</taxon>
        <taxon>Agaricomycetes</taxon>
        <taxon>Agaricomycetidae</taxon>
        <taxon>Agaricales</taxon>
        <taxon>Schizophyllaceae</taxon>
        <taxon>Schizophyllum</taxon>
    </lineage>
</organism>
<dbReference type="KEGG" id="scm:SCHCO_02671733"/>
<feature type="compositionally biased region" description="Polar residues" evidence="1">
    <location>
        <begin position="10"/>
        <end position="24"/>
    </location>
</feature>
<proteinExistence type="predicted"/>
<feature type="compositionally biased region" description="Polar residues" evidence="1">
    <location>
        <begin position="140"/>
        <end position="158"/>
    </location>
</feature>
<dbReference type="OrthoDB" id="10422232at2759"/>
<feature type="non-terminal residue" evidence="2">
    <location>
        <position position="485"/>
    </location>
</feature>
<keyword evidence="3" id="KW-1185">Reference proteome</keyword>
<gene>
    <name evidence="2" type="ORF">SCHCODRAFT_112721</name>
</gene>
<accession>D8QFS9</accession>
<dbReference type="AlphaFoldDB" id="D8QFS9"/>
<evidence type="ECO:0000313" key="3">
    <source>
        <dbReference type="Proteomes" id="UP000007431"/>
    </source>
</evidence>
<protein>
    <submittedName>
        <fullName evidence="2">Uncharacterized protein</fullName>
    </submittedName>
</protein>